<organism evidence="5 6">
    <name type="scientific">Pantoea rwandensis</name>
    <dbReference type="NCBI Taxonomy" id="1076550"/>
    <lineage>
        <taxon>Bacteria</taxon>
        <taxon>Pseudomonadati</taxon>
        <taxon>Pseudomonadota</taxon>
        <taxon>Gammaproteobacteria</taxon>
        <taxon>Enterobacterales</taxon>
        <taxon>Erwiniaceae</taxon>
        <taxon>Pantoea</taxon>
    </lineage>
</organism>
<dbReference type="Pfam" id="PF13407">
    <property type="entry name" value="Peripla_BP_4"/>
    <property type="match status" value="1"/>
</dbReference>
<dbReference type="GO" id="GO:0055085">
    <property type="term" value="P:transmembrane transport"/>
    <property type="evidence" value="ECO:0007669"/>
    <property type="project" value="UniProtKB-ARBA"/>
</dbReference>
<dbReference type="GO" id="GO:0003700">
    <property type="term" value="F:DNA-binding transcription factor activity"/>
    <property type="evidence" value="ECO:0007669"/>
    <property type="project" value="TreeGrafter"/>
</dbReference>
<dbReference type="CDD" id="cd01392">
    <property type="entry name" value="HTH_LacI"/>
    <property type="match status" value="1"/>
</dbReference>
<dbReference type="RefSeq" id="WP_084932562.1">
    <property type="nucleotide sequence ID" value="NZ_MLFR01000002.1"/>
</dbReference>
<evidence type="ECO:0000256" key="3">
    <source>
        <dbReference type="ARBA" id="ARBA00023163"/>
    </source>
</evidence>
<dbReference type="Proteomes" id="UP000193558">
    <property type="component" value="Unassembled WGS sequence"/>
</dbReference>
<evidence type="ECO:0000313" key="5">
    <source>
        <dbReference type="EMBL" id="ORM71208.1"/>
    </source>
</evidence>
<dbReference type="PANTHER" id="PTHR30146">
    <property type="entry name" value="LACI-RELATED TRANSCRIPTIONAL REPRESSOR"/>
    <property type="match status" value="1"/>
</dbReference>
<dbReference type="InterPro" id="IPR010982">
    <property type="entry name" value="Lambda_DNA-bd_dom_sf"/>
</dbReference>
<dbReference type="PROSITE" id="PS50932">
    <property type="entry name" value="HTH_LACI_2"/>
    <property type="match status" value="1"/>
</dbReference>
<comment type="caution">
    <text evidence="5">The sequence shown here is derived from an EMBL/GenBank/DDBJ whole genome shotgun (WGS) entry which is preliminary data.</text>
</comment>
<dbReference type="InterPro" id="IPR028082">
    <property type="entry name" value="Peripla_BP_I"/>
</dbReference>
<dbReference type="InterPro" id="IPR025997">
    <property type="entry name" value="SBP_2_dom"/>
</dbReference>
<evidence type="ECO:0000313" key="6">
    <source>
        <dbReference type="Proteomes" id="UP000193558"/>
    </source>
</evidence>
<dbReference type="Gene3D" id="3.40.50.2300">
    <property type="match status" value="2"/>
</dbReference>
<dbReference type="EMBL" id="MLFR01000002">
    <property type="protein sequence ID" value="ORM71208.1"/>
    <property type="molecule type" value="Genomic_DNA"/>
</dbReference>
<accession>A0A1X1D3G0</accession>
<dbReference type="CDD" id="cd06307">
    <property type="entry name" value="PBP1_sugar_binding"/>
    <property type="match status" value="1"/>
</dbReference>
<evidence type="ECO:0000256" key="1">
    <source>
        <dbReference type="ARBA" id="ARBA00023015"/>
    </source>
</evidence>
<protein>
    <recommendedName>
        <fullName evidence="4">HTH lacI-type domain-containing protein</fullName>
    </recommendedName>
</protein>
<name>A0A1X1D3G0_9GAMM</name>
<dbReference type="OrthoDB" id="5756154at2"/>
<gene>
    <name evidence="5" type="ORF">HA51_04865</name>
</gene>
<reference evidence="5 6" key="1">
    <citation type="journal article" date="2017" name="Antonie Van Leeuwenhoek">
        <title>Phylogenomic resolution of the bacterial genus Pantoea and its relationship with Erwinia and Tatumella.</title>
        <authorList>
            <person name="Palmer M."/>
            <person name="Steenkamp E.T."/>
            <person name="Coetzee M.P."/>
            <person name="Chan W.Y."/>
            <person name="van Zyl E."/>
            <person name="De Maayer P."/>
            <person name="Coutinho T.A."/>
            <person name="Blom J."/>
            <person name="Smits T.H."/>
            <person name="Duffy B."/>
            <person name="Venter S.N."/>
        </authorList>
    </citation>
    <scope>NUCLEOTIDE SEQUENCE [LARGE SCALE GENOMIC DNA]</scope>
    <source>
        <strain evidence="5 6">LMG 26275</strain>
    </source>
</reference>
<dbReference type="Pfam" id="PF00356">
    <property type="entry name" value="LacI"/>
    <property type="match status" value="1"/>
</dbReference>
<dbReference type="SUPFAM" id="SSF53822">
    <property type="entry name" value="Periplasmic binding protein-like I"/>
    <property type="match status" value="1"/>
</dbReference>
<evidence type="ECO:0000256" key="2">
    <source>
        <dbReference type="ARBA" id="ARBA00023125"/>
    </source>
</evidence>
<keyword evidence="2" id="KW-0238">DNA-binding</keyword>
<dbReference type="GO" id="GO:0000976">
    <property type="term" value="F:transcription cis-regulatory region binding"/>
    <property type="evidence" value="ECO:0007669"/>
    <property type="project" value="TreeGrafter"/>
</dbReference>
<feature type="domain" description="HTH lacI-type" evidence="4">
    <location>
        <begin position="5"/>
        <end position="59"/>
    </location>
</feature>
<dbReference type="PANTHER" id="PTHR30146:SF152">
    <property type="entry name" value="TRANSCRIPTIONAL REGULATORY PROTEIN"/>
    <property type="match status" value="1"/>
</dbReference>
<proteinExistence type="predicted"/>
<dbReference type="AlphaFoldDB" id="A0A1X1D3G0"/>
<keyword evidence="3" id="KW-0804">Transcription</keyword>
<sequence>MSNRKTIKQIAEVTGYSTATVDRVINGRDGVKDETRRRILLAARELSYKNVAIRAPEASSGQILKTVLIIPDTDNELINNLGMAIQAKSLTETCLTLNTYRYKNLNSSSLVEVLLEVQKSGADVIGLVGIDDPQVSVMLNRLQKDGKKVITLLSVISGITPWAHIGINDSAAGRTAGLLMAKNRPDSSGVVLVFTGSTQYQGHLQREIGFRGILRESGIPVRIAESYAMNEDRSHTTALALQHLKDSKDVSGVYVIGSGAAEIIDAMDQINPAKRPVVICHDMTESVINKLVTGKVDYVIHQDHHVEASNFIKTVRNLFEDKEPVKDTLPVRINIVTAENIYSDEI</sequence>
<keyword evidence="1" id="KW-0805">Transcription regulation</keyword>
<dbReference type="SUPFAM" id="SSF47413">
    <property type="entry name" value="lambda repressor-like DNA-binding domains"/>
    <property type="match status" value="1"/>
</dbReference>
<evidence type="ECO:0000259" key="4">
    <source>
        <dbReference type="PROSITE" id="PS50932"/>
    </source>
</evidence>
<dbReference type="InterPro" id="IPR000843">
    <property type="entry name" value="HTH_LacI"/>
</dbReference>
<dbReference type="SMART" id="SM00354">
    <property type="entry name" value="HTH_LACI"/>
    <property type="match status" value="1"/>
</dbReference>
<dbReference type="Gene3D" id="1.10.260.40">
    <property type="entry name" value="lambda repressor-like DNA-binding domains"/>
    <property type="match status" value="1"/>
</dbReference>